<feature type="domain" description="TGF-beta propeptide" evidence="1">
    <location>
        <begin position="1"/>
        <end position="96"/>
    </location>
</feature>
<evidence type="ECO:0000313" key="3">
    <source>
        <dbReference type="Proteomes" id="UP001166093"/>
    </source>
</evidence>
<feature type="non-terminal residue" evidence="2">
    <location>
        <position position="1"/>
    </location>
</feature>
<reference evidence="2" key="1">
    <citation type="journal article" date="2021" name="Cell">
        <title>Tracing the genetic footprints of vertebrate landing in non-teleost ray-finned fishes.</title>
        <authorList>
            <person name="Bi X."/>
            <person name="Wang K."/>
            <person name="Yang L."/>
            <person name="Pan H."/>
            <person name="Jiang H."/>
            <person name="Wei Q."/>
            <person name="Fang M."/>
            <person name="Yu H."/>
            <person name="Zhu C."/>
            <person name="Cai Y."/>
            <person name="He Y."/>
            <person name="Gan X."/>
            <person name="Zeng H."/>
            <person name="Yu D."/>
            <person name="Zhu Y."/>
            <person name="Jiang H."/>
            <person name="Qiu Q."/>
            <person name="Yang H."/>
            <person name="Zhang Y.E."/>
            <person name="Wang W."/>
            <person name="Zhu M."/>
            <person name="He S."/>
            <person name="Zhang G."/>
        </authorList>
    </citation>
    <scope>NUCLEOTIDE SEQUENCE</scope>
    <source>
        <strain evidence="2">Pddl_001</strain>
    </source>
</reference>
<organism evidence="2 3">
    <name type="scientific">Polyodon spathula</name>
    <name type="common">North American paddlefish</name>
    <name type="synonym">Squalus spathula</name>
    <dbReference type="NCBI Taxonomy" id="7913"/>
    <lineage>
        <taxon>Eukaryota</taxon>
        <taxon>Metazoa</taxon>
        <taxon>Chordata</taxon>
        <taxon>Craniata</taxon>
        <taxon>Vertebrata</taxon>
        <taxon>Euteleostomi</taxon>
        <taxon>Actinopterygii</taxon>
        <taxon>Chondrostei</taxon>
        <taxon>Acipenseriformes</taxon>
        <taxon>Polyodontidae</taxon>
        <taxon>Polyodon</taxon>
    </lineage>
</organism>
<comment type="caution">
    <text evidence="2">The sequence shown here is derived from an EMBL/GenBank/DDBJ whole genome shotgun (WGS) entry which is preliminary data.</text>
</comment>
<sequence>MQREILSILGLPGRPRPHLPVRPPSSAPLFMLDLYHAVAPQERDGAGVSWAVQTTMSTQIPPLGDVVSEADTVMSFVNVGEPGTQRLLCYYYWDYHHRR</sequence>
<feature type="non-terminal residue" evidence="2">
    <location>
        <position position="99"/>
    </location>
</feature>
<dbReference type="Gene3D" id="2.60.120.970">
    <property type="match status" value="1"/>
</dbReference>
<name>A0ABS2Y0C3_POLSP</name>
<evidence type="ECO:0000259" key="1">
    <source>
        <dbReference type="Pfam" id="PF00688"/>
    </source>
</evidence>
<dbReference type="Pfam" id="PF00688">
    <property type="entry name" value="TGFb_propeptide"/>
    <property type="match status" value="1"/>
</dbReference>
<dbReference type="InterPro" id="IPR001111">
    <property type="entry name" value="TGF-b_propeptide"/>
</dbReference>
<evidence type="ECO:0000313" key="2">
    <source>
        <dbReference type="EMBL" id="MBN3279673.1"/>
    </source>
</evidence>
<keyword evidence="3" id="KW-1185">Reference proteome</keyword>
<dbReference type="Proteomes" id="UP001166093">
    <property type="component" value="Unassembled WGS sequence"/>
</dbReference>
<proteinExistence type="predicted"/>
<gene>
    <name evidence="2" type="primary">Bmp7_1</name>
    <name evidence="2" type="ORF">GTO93_0014798</name>
</gene>
<protein>
    <submittedName>
        <fullName evidence="2">BMP7 protein</fullName>
    </submittedName>
</protein>
<dbReference type="EMBL" id="JAAWVQ010091689">
    <property type="protein sequence ID" value="MBN3279673.1"/>
    <property type="molecule type" value="Genomic_DNA"/>
</dbReference>
<accession>A0ABS2Y0C3</accession>